<gene>
    <name evidence="3" type="ORF">Aple_044310</name>
</gene>
<evidence type="ECO:0000313" key="4">
    <source>
        <dbReference type="Proteomes" id="UP000377595"/>
    </source>
</evidence>
<dbReference type="RefSeq" id="WP_155346525.1">
    <property type="nucleotide sequence ID" value="NZ_BAAAHM010000005.1"/>
</dbReference>
<dbReference type="Proteomes" id="UP000377595">
    <property type="component" value="Unassembled WGS sequence"/>
</dbReference>
<dbReference type="OrthoDB" id="5175573at2"/>
<dbReference type="InterPro" id="IPR013328">
    <property type="entry name" value="6PGD_dom2"/>
</dbReference>
<keyword evidence="4" id="KW-1185">Reference proteome</keyword>
<dbReference type="InterPro" id="IPR036291">
    <property type="entry name" value="NAD(P)-bd_dom_sf"/>
</dbReference>
<dbReference type="Gene3D" id="3.40.50.720">
    <property type="entry name" value="NAD(P)-binding Rossmann-like Domain"/>
    <property type="match status" value="1"/>
</dbReference>
<dbReference type="SUPFAM" id="SSF51735">
    <property type="entry name" value="NAD(P)-binding Rossmann-fold domains"/>
    <property type="match status" value="1"/>
</dbReference>
<dbReference type="InterPro" id="IPR013332">
    <property type="entry name" value="KPR_N"/>
</dbReference>
<feature type="domain" description="Ketopantoate reductase C-terminal" evidence="2">
    <location>
        <begin position="184"/>
        <end position="322"/>
    </location>
</feature>
<accession>A0A5M3XJ86</accession>
<proteinExistence type="predicted"/>
<dbReference type="InterPro" id="IPR013752">
    <property type="entry name" value="KPA_reductase"/>
</dbReference>
<sequence length="342" mass="36563">MTGLRIAVLGTGANGASIGADLTRAGLDVTFIEQWPEHVAAMRAAGVRVDMPEESIVTPVRAFNLCDVATLREPFDLVFVLVKAYDTRWACELLKPLVKPDGLVIGLQNGMTVDTIADVMGPERTLGAVIECSAAMYEPGVVERHTPPAKSWFGLGSVTSATRPREREVAGILGHAGTVEIVEDIRSAKWAKLIVNAGELVPSAVLNLPMREAMAAPGMRKFMLRCGIEAAEAAIADGHKLVPIFGLSGLDPADPRGFVEALLDAVMNDFALPHTRTTVLHDWMKGRRCEVKEINGLVVDVHAEHGGSAPANAIAVELARRVESGELEARPENVDLMVTALS</sequence>
<comment type="caution">
    <text evidence="3">The sequence shown here is derived from an EMBL/GenBank/DDBJ whole genome shotgun (WGS) entry which is preliminary data.</text>
</comment>
<reference evidence="3 4" key="1">
    <citation type="submission" date="2019-10" db="EMBL/GenBank/DDBJ databases">
        <title>Whole genome shotgun sequence of Acrocarpospora pleiomorpha NBRC 16267.</title>
        <authorList>
            <person name="Ichikawa N."/>
            <person name="Kimura A."/>
            <person name="Kitahashi Y."/>
            <person name="Komaki H."/>
            <person name="Oguchi A."/>
        </authorList>
    </citation>
    <scope>NUCLEOTIDE SEQUENCE [LARGE SCALE GENOMIC DNA]</scope>
    <source>
        <strain evidence="3 4">NBRC 16267</strain>
    </source>
</reference>
<dbReference type="EMBL" id="BLAF01000024">
    <property type="protein sequence ID" value="GES21535.1"/>
    <property type="molecule type" value="Genomic_DNA"/>
</dbReference>
<dbReference type="Gene3D" id="1.10.1040.10">
    <property type="entry name" value="N-(1-d-carboxylethyl)-l-norvaline Dehydrogenase, domain 2"/>
    <property type="match status" value="1"/>
</dbReference>
<dbReference type="SUPFAM" id="SSF48179">
    <property type="entry name" value="6-phosphogluconate dehydrogenase C-terminal domain-like"/>
    <property type="match status" value="1"/>
</dbReference>
<dbReference type="GO" id="GO:0005737">
    <property type="term" value="C:cytoplasm"/>
    <property type="evidence" value="ECO:0007669"/>
    <property type="project" value="TreeGrafter"/>
</dbReference>
<evidence type="ECO:0000259" key="2">
    <source>
        <dbReference type="Pfam" id="PF08546"/>
    </source>
</evidence>
<dbReference type="Pfam" id="PF02558">
    <property type="entry name" value="ApbA"/>
    <property type="match status" value="1"/>
</dbReference>
<protein>
    <submittedName>
        <fullName evidence="3">2-dehydropantoate 2-reductase</fullName>
    </submittedName>
</protein>
<dbReference type="InterPro" id="IPR051402">
    <property type="entry name" value="KPR-Related"/>
</dbReference>
<dbReference type="PANTHER" id="PTHR21708">
    <property type="entry name" value="PROBABLE 2-DEHYDROPANTOATE 2-REDUCTASE"/>
    <property type="match status" value="1"/>
</dbReference>
<dbReference type="AlphaFoldDB" id="A0A5M3XJ86"/>
<dbReference type="PANTHER" id="PTHR21708:SF26">
    <property type="entry name" value="2-DEHYDROPANTOATE 2-REDUCTASE"/>
    <property type="match status" value="1"/>
</dbReference>
<name>A0A5M3XJ86_9ACTN</name>
<dbReference type="Pfam" id="PF08546">
    <property type="entry name" value="ApbA_C"/>
    <property type="match status" value="1"/>
</dbReference>
<organism evidence="3 4">
    <name type="scientific">Acrocarpospora pleiomorpha</name>
    <dbReference type="NCBI Taxonomy" id="90975"/>
    <lineage>
        <taxon>Bacteria</taxon>
        <taxon>Bacillati</taxon>
        <taxon>Actinomycetota</taxon>
        <taxon>Actinomycetes</taxon>
        <taxon>Streptosporangiales</taxon>
        <taxon>Streptosporangiaceae</taxon>
        <taxon>Acrocarpospora</taxon>
    </lineage>
</organism>
<dbReference type="InterPro" id="IPR008927">
    <property type="entry name" value="6-PGluconate_DH-like_C_sf"/>
</dbReference>
<feature type="domain" description="Ketopantoate reductase N-terminal" evidence="1">
    <location>
        <begin position="6"/>
        <end position="154"/>
    </location>
</feature>
<evidence type="ECO:0000259" key="1">
    <source>
        <dbReference type="Pfam" id="PF02558"/>
    </source>
</evidence>
<evidence type="ECO:0000313" key="3">
    <source>
        <dbReference type="EMBL" id="GES21535.1"/>
    </source>
</evidence>